<reference evidence="3 4" key="1">
    <citation type="journal article" date="2014" name="BMC Genomics">
        <title>Adaptive genomic structural variation in the grape powdery mildew pathogen, Erysiphe necator.</title>
        <authorList>
            <person name="Jones L."/>
            <person name="Riaz S."/>
            <person name="Morales-Cruz A."/>
            <person name="Amrine K.C."/>
            <person name="McGuire B."/>
            <person name="Gubler W.D."/>
            <person name="Walker M.A."/>
            <person name="Cantu D."/>
        </authorList>
    </citation>
    <scope>NUCLEOTIDE SEQUENCE [LARGE SCALE GENOMIC DNA]</scope>
    <source>
        <strain evidence="4">c</strain>
    </source>
</reference>
<dbReference type="Proteomes" id="UP000030854">
    <property type="component" value="Unassembled WGS sequence"/>
</dbReference>
<evidence type="ECO:0000313" key="3">
    <source>
        <dbReference type="EMBL" id="KHJ36428.1"/>
    </source>
</evidence>
<feature type="compositionally biased region" description="Basic and acidic residues" evidence="1">
    <location>
        <begin position="83"/>
        <end position="92"/>
    </location>
</feature>
<feature type="region of interest" description="Disordered" evidence="1">
    <location>
        <begin position="1"/>
        <end position="92"/>
    </location>
</feature>
<keyword evidence="2" id="KW-1133">Transmembrane helix</keyword>
<organism evidence="3 4">
    <name type="scientific">Uncinula necator</name>
    <name type="common">Grape powdery mildew</name>
    <dbReference type="NCBI Taxonomy" id="52586"/>
    <lineage>
        <taxon>Eukaryota</taxon>
        <taxon>Fungi</taxon>
        <taxon>Dikarya</taxon>
        <taxon>Ascomycota</taxon>
        <taxon>Pezizomycotina</taxon>
        <taxon>Leotiomycetes</taxon>
        <taxon>Erysiphales</taxon>
        <taxon>Erysiphaceae</taxon>
        <taxon>Erysiphe</taxon>
    </lineage>
</organism>
<sequence>MARSSGIPQQLRGYDSWIDIPSQTSSQSQSPVNSEIVTTGLRIQQSSSSRRRRRAASNLPPSNTVTRGKSNQEEYEESESDEDHILTSSDEHLDKNPLISLSSCELDSDLDRNKSGKCIPRKAESTKILSDPQLDAKQIPLDQYPDDTDGFLSSSSTNMLPSYSPRNMFHQNSLRCPTDHDAALRASLTTLLSIGAAAARGLPNRETNLRRNIMLRNQENNDPIGLRFVSESELMSPTQPQISPPSTNSLNNNHQHTVFLDKNKRAMTPLERVKTSRKTQLSPKENTFPPTFLTWAVSAGVLVIIGVIGFGVGYVIGREVGRQETLTGLRSSALRNSSIYGRETMKSSSGALHRFKLNAGGVSRHVIS</sequence>
<dbReference type="AlphaFoldDB" id="A0A0B1PDV2"/>
<keyword evidence="4" id="KW-1185">Reference proteome</keyword>
<feature type="compositionally biased region" description="Polar residues" evidence="1">
    <location>
        <begin position="59"/>
        <end position="69"/>
    </location>
</feature>
<evidence type="ECO:0000313" key="4">
    <source>
        <dbReference type="Proteomes" id="UP000030854"/>
    </source>
</evidence>
<comment type="caution">
    <text evidence="3">The sequence shown here is derived from an EMBL/GenBank/DDBJ whole genome shotgun (WGS) entry which is preliminary data.</text>
</comment>
<keyword evidence="2" id="KW-0812">Transmembrane</keyword>
<dbReference type="EMBL" id="JNVN01000025">
    <property type="protein sequence ID" value="KHJ36428.1"/>
    <property type="molecule type" value="Genomic_DNA"/>
</dbReference>
<keyword evidence="2" id="KW-0472">Membrane</keyword>
<gene>
    <name evidence="3" type="ORF">EV44_g6158</name>
</gene>
<evidence type="ECO:0000256" key="2">
    <source>
        <dbReference type="SAM" id="Phobius"/>
    </source>
</evidence>
<proteinExistence type="predicted"/>
<dbReference type="HOGENOM" id="CLU_036233_0_0_1"/>
<name>A0A0B1PDV2_UNCNE</name>
<protein>
    <submittedName>
        <fullName evidence="3">Uncharacterized protein</fullName>
    </submittedName>
</protein>
<feature type="transmembrane region" description="Helical" evidence="2">
    <location>
        <begin position="292"/>
        <end position="316"/>
    </location>
</feature>
<feature type="compositionally biased region" description="Polar residues" evidence="1">
    <location>
        <begin position="31"/>
        <end position="45"/>
    </location>
</feature>
<feature type="compositionally biased region" description="Acidic residues" evidence="1">
    <location>
        <begin position="73"/>
        <end position="82"/>
    </location>
</feature>
<evidence type="ECO:0000256" key="1">
    <source>
        <dbReference type="SAM" id="MobiDB-lite"/>
    </source>
</evidence>
<dbReference type="OMA" id="NMISPSY"/>
<accession>A0A0B1PDV2</accession>